<evidence type="ECO:0000256" key="3">
    <source>
        <dbReference type="ARBA" id="ARBA00022801"/>
    </source>
</evidence>
<proteinExistence type="inferred from homology"/>
<dbReference type="PRINTS" id="PR00502">
    <property type="entry name" value="NUDIXFAMILY"/>
</dbReference>
<feature type="domain" description="Nudix hydrolase" evidence="5">
    <location>
        <begin position="44"/>
        <end position="171"/>
    </location>
</feature>
<evidence type="ECO:0000313" key="7">
    <source>
        <dbReference type="Proteomes" id="UP000790096"/>
    </source>
</evidence>
<dbReference type="InterPro" id="IPR015797">
    <property type="entry name" value="NUDIX_hydrolase-like_dom_sf"/>
</dbReference>
<comment type="caution">
    <text evidence="6">The sequence shown here is derived from an EMBL/GenBank/DDBJ whole genome shotgun (WGS) entry which is preliminary data.</text>
</comment>
<accession>A0ABS5SUG0</accession>
<keyword evidence="7" id="KW-1185">Reference proteome</keyword>
<name>A0ABS5SUG0_9GAMM</name>
<evidence type="ECO:0000256" key="4">
    <source>
        <dbReference type="RuleBase" id="RU003476"/>
    </source>
</evidence>
<dbReference type="InterPro" id="IPR000086">
    <property type="entry name" value="NUDIX_hydrolase_dom"/>
</dbReference>
<dbReference type="PANTHER" id="PTHR11839:SF12">
    <property type="entry name" value="ADP COMPOUNDS HYDROLASE NUDE"/>
    <property type="match status" value="1"/>
</dbReference>
<comment type="similarity">
    <text evidence="4">Belongs to the Nudix hydrolase family.</text>
</comment>
<keyword evidence="3 4" id="KW-0378">Hydrolase</keyword>
<dbReference type="Gene3D" id="3.90.79.10">
    <property type="entry name" value="Nucleoside Triphosphate Pyrophosphohydrolase"/>
    <property type="match status" value="1"/>
</dbReference>
<dbReference type="GO" id="GO:0016787">
    <property type="term" value="F:hydrolase activity"/>
    <property type="evidence" value="ECO:0007669"/>
    <property type="project" value="UniProtKB-KW"/>
</dbReference>
<dbReference type="Pfam" id="PF00293">
    <property type="entry name" value="NUDIX"/>
    <property type="match status" value="1"/>
</dbReference>
<comment type="cofactor">
    <cofactor evidence="1">
        <name>Mg(2+)</name>
        <dbReference type="ChEBI" id="CHEBI:18420"/>
    </cofactor>
</comment>
<evidence type="ECO:0000313" key="6">
    <source>
        <dbReference type="EMBL" id="MBT0723744.1"/>
    </source>
</evidence>
<protein>
    <submittedName>
        <fullName evidence="6">ADP compounds hydrolase NudE</fullName>
    </submittedName>
</protein>
<dbReference type="InterPro" id="IPR020476">
    <property type="entry name" value="Nudix_hydrolase"/>
</dbReference>
<dbReference type="SUPFAM" id="SSF55811">
    <property type="entry name" value="Nudix"/>
    <property type="match status" value="1"/>
</dbReference>
<evidence type="ECO:0000256" key="1">
    <source>
        <dbReference type="ARBA" id="ARBA00001946"/>
    </source>
</evidence>
<organism evidence="6 7">
    <name type="scientific">Rosenbergiella gaditana</name>
    <dbReference type="NCBI Taxonomy" id="2726987"/>
    <lineage>
        <taxon>Bacteria</taxon>
        <taxon>Pseudomonadati</taxon>
        <taxon>Pseudomonadota</taxon>
        <taxon>Gammaproteobacteria</taxon>
        <taxon>Enterobacterales</taxon>
        <taxon>Erwiniaceae</taxon>
        <taxon>Rosenbergiella</taxon>
    </lineage>
</organism>
<dbReference type="PROSITE" id="PS00893">
    <property type="entry name" value="NUDIX_BOX"/>
    <property type="match status" value="1"/>
</dbReference>
<dbReference type="RefSeq" id="WP_214236453.1">
    <property type="nucleotide sequence ID" value="NZ_JABBFR010000004.1"/>
</dbReference>
<dbReference type="InterPro" id="IPR020084">
    <property type="entry name" value="NUDIX_hydrolase_CS"/>
</dbReference>
<dbReference type="EMBL" id="JABBFR010000004">
    <property type="protein sequence ID" value="MBT0723744.1"/>
    <property type="molecule type" value="Genomic_DNA"/>
</dbReference>
<dbReference type="PANTHER" id="PTHR11839">
    <property type="entry name" value="UDP/ADP-SUGAR PYROPHOSPHATASE"/>
    <property type="match status" value="1"/>
</dbReference>
<sequence length="193" mass="21753">MSALKKPQILRISEVASSRLFTIQSVQLRFSNGVERIYERMKPAGREAVMILALEGENVLMIEEYAVGIEGYELGFPKGLIDAGETPEQAAVRELKEEVGMGAEQLTALGHVTMAPSYFSSRMHILVAEKLYSEWLTGDEPEPLVIHRWPVAKLIDLLNHPQFQEARNMSAMFLLREWIAKKSHISYSNEHAG</sequence>
<reference evidence="6 7" key="1">
    <citation type="submission" date="2020-04" db="EMBL/GenBank/DDBJ databases">
        <title>Genome sequencing of Rosenbergiella species.</title>
        <authorList>
            <person name="Alvarez-Perez S."/>
            <person name="Lievens B."/>
        </authorList>
    </citation>
    <scope>NUCLEOTIDE SEQUENCE [LARGE SCALE GENOMIC DNA]</scope>
    <source>
        <strain evidence="6 7">S61</strain>
    </source>
</reference>
<dbReference type="NCBIfam" id="NF008736">
    <property type="entry name" value="PRK11762.1"/>
    <property type="match status" value="1"/>
</dbReference>
<dbReference type="PROSITE" id="PS51462">
    <property type="entry name" value="NUDIX"/>
    <property type="match status" value="1"/>
</dbReference>
<comment type="subunit">
    <text evidence="2">Homodimer.</text>
</comment>
<gene>
    <name evidence="6" type="primary">nudE</name>
    <name evidence="6" type="ORF">HH682_04665</name>
</gene>
<evidence type="ECO:0000256" key="2">
    <source>
        <dbReference type="ARBA" id="ARBA00011738"/>
    </source>
</evidence>
<dbReference type="Proteomes" id="UP000790096">
    <property type="component" value="Unassembled WGS sequence"/>
</dbReference>
<evidence type="ECO:0000259" key="5">
    <source>
        <dbReference type="PROSITE" id="PS51462"/>
    </source>
</evidence>